<dbReference type="SUPFAM" id="SSF52374">
    <property type="entry name" value="Nucleotidylyl transferase"/>
    <property type="match status" value="1"/>
</dbReference>
<dbReference type="GO" id="GO:0006424">
    <property type="term" value="P:glutamyl-tRNA aminoacylation"/>
    <property type="evidence" value="ECO:0007669"/>
    <property type="project" value="UniProtKB-UniRule"/>
</dbReference>
<dbReference type="GO" id="GO:0000049">
    <property type="term" value="F:tRNA binding"/>
    <property type="evidence" value="ECO:0007669"/>
    <property type="project" value="InterPro"/>
</dbReference>
<protein>
    <recommendedName>
        <fullName evidence="7">Glutamate--tRNA ligase</fullName>
        <ecNumber evidence="7">6.1.1.17</ecNumber>
    </recommendedName>
    <alternativeName>
        <fullName evidence="7">Glutamyl-tRNA synthetase</fullName>
        <shortName evidence="7">GluRS</shortName>
    </alternativeName>
</protein>
<keyword evidence="7" id="KW-0963">Cytoplasm</keyword>
<keyword evidence="6 7" id="KW-0030">Aminoacyl-tRNA synthetase</keyword>
<dbReference type="AlphaFoldDB" id="A0A2M6IVG4"/>
<dbReference type="InterPro" id="IPR020751">
    <property type="entry name" value="aa-tRNA-synth_I_codon-bd_sub2"/>
</dbReference>
<keyword evidence="4 7" id="KW-0067">ATP-binding</keyword>
<dbReference type="InterPro" id="IPR033910">
    <property type="entry name" value="GluRS_core"/>
</dbReference>
<dbReference type="InterPro" id="IPR004527">
    <property type="entry name" value="Glu-tRNA-ligase_bac/mito"/>
</dbReference>
<comment type="caution">
    <text evidence="7">Lacks conserved residue(s) required for the propagation of feature annotation.</text>
</comment>
<dbReference type="GO" id="GO:0004818">
    <property type="term" value="F:glutamate-tRNA ligase activity"/>
    <property type="evidence" value="ECO:0007669"/>
    <property type="project" value="UniProtKB-UniRule"/>
</dbReference>
<reference evidence="10 11" key="1">
    <citation type="submission" date="2017-09" db="EMBL/GenBank/DDBJ databases">
        <title>Depth-based differentiation of microbial function through sediment-hosted aquifers and enrichment of novel symbionts in the deep terrestrial subsurface.</title>
        <authorList>
            <person name="Probst A.J."/>
            <person name="Ladd B."/>
            <person name="Jarett J.K."/>
            <person name="Geller-Mcgrath D.E."/>
            <person name="Sieber C.M."/>
            <person name="Emerson J.B."/>
            <person name="Anantharaman K."/>
            <person name="Thomas B.C."/>
            <person name="Malmstrom R."/>
            <person name="Stieglmeier M."/>
            <person name="Klingl A."/>
            <person name="Woyke T."/>
            <person name="Ryan C.M."/>
            <person name="Banfield J.F."/>
        </authorList>
    </citation>
    <scope>NUCLEOTIDE SEQUENCE [LARGE SCALE GENOMIC DNA]</scope>
    <source>
        <strain evidence="10">CG11_big_fil_rev_8_21_14_0_20_36_8</strain>
    </source>
</reference>
<dbReference type="Pfam" id="PF00749">
    <property type="entry name" value="tRNA-synt_1c"/>
    <property type="match status" value="1"/>
</dbReference>
<dbReference type="HAMAP" id="MF_00022">
    <property type="entry name" value="Glu_tRNA_synth_type1"/>
    <property type="match status" value="1"/>
</dbReference>
<dbReference type="InterPro" id="IPR045462">
    <property type="entry name" value="aa-tRNA-synth_I_cd-bd"/>
</dbReference>
<feature type="domain" description="Aminoacyl-tRNA synthetase class I anticodon-binding" evidence="9">
    <location>
        <begin position="343"/>
        <end position="465"/>
    </location>
</feature>
<dbReference type="Gene3D" id="3.40.50.620">
    <property type="entry name" value="HUPs"/>
    <property type="match status" value="1"/>
</dbReference>
<dbReference type="EC" id="6.1.1.17" evidence="7"/>
<evidence type="ECO:0000256" key="4">
    <source>
        <dbReference type="ARBA" id="ARBA00022840"/>
    </source>
</evidence>
<dbReference type="EMBL" id="PCVM01000009">
    <property type="protein sequence ID" value="PIQ73807.1"/>
    <property type="molecule type" value="Genomic_DNA"/>
</dbReference>
<dbReference type="FunFam" id="3.40.50.620:FF:000045">
    <property type="entry name" value="Glutamate--tRNA ligase, mitochondrial"/>
    <property type="match status" value="1"/>
</dbReference>
<feature type="binding site" evidence="7">
    <location>
        <position position="252"/>
    </location>
    <ligand>
        <name>ATP</name>
        <dbReference type="ChEBI" id="CHEBI:30616"/>
    </ligand>
</feature>
<name>A0A2M6IVG4_9BACT</name>
<dbReference type="NCBIfam" id="TIGR00464">
    <property type="entry name" value="gltX_bact"/>
    <property type="match status" value="1"/>
</dbReference>
<sequence length="465" mass="53677">MIRTRIAPSPTGTDIHIGNLYTAYLNWTLAKKHGGKFIVRIEDTDRTRRIEGSEEKILSTLNAFGLTPDESVEVGGKFGPYRQSERLDIYKKYSKILLDNGSAYLCTCSRTRLETVREDMKVNKQIPKYDKYCLSRQEAIKKEIENGKEHVVRLNVPEDEDVIFQDIIRGEVKINTGNLDDQVLMKSDGYPTYHLAVVIDDYLMKISHVIRAEEWISSTPKHILIYKAFGWELPKFAHVPILRNPDKSKLSKRKNPVWASWYLEQGFLPSAVLNYLALMGWSHPEGKEIFDADEFAEVFTLERIQPVGPVFDVKKLEWMNGQYIMKLEISNLKFLISNFYKDKNLDPNILEKSIPLVRERLKKLNEYLDIAGFLFEKPSSYEKDFSGEKELLKKVADKLESLESWKADEIGNLMQDFATSENIPFGKFFMMLRVVLSGKKITPPLNDSMEILGKEECIARIKNVI</sequence>
<evidence type="ECO:0000256" key="2">
    <source>
        <dbReference type="ARBA" id="ARBA00022598"/>
    </source>
</evidence>
<dbReference type="GO" id="GO:0005829">
    <property type="term" value="C:cytosol"/>
    <property type="evidence" value="ECO:0007669"/>
    <property type="project" value="TreeGrafter"/>
</dbReference>
<proteinExistence type="inferred from homology"/>
<dbReference type="InterPro" id="IPR008925">
    <property type="entry name" value="aa_tRNA-synth_I_cd-bd_sf"/>
</dbReference>
<keyword evidence="2 7" id="KW-0436">Ligase</keyword>
<gene>
    <name evidence="7" type="primary">gltX</name>
    <name evidence="10" type="ORF">COV58_00440</name>
</gene>
<comment type="similarity">
    <text evidence="1 7">Belongs to the class-I aminoacyl-tRNA synthetase family. Glutamate--tRNA ligase type 1 subfamily.</text>
</comment>
<feature type="short sequence motif" description="'KMSKS' region" evidence="7">
    <location>
        <begin position="249"/>
        <end position="253"/>
    </location>
</feature>
<dbReference type="PRINTS" id="PR00987">
    <property type="entry name" value="TRNASYNTHGLU"/>
</dbReference>
<dbReference type="CDD" id="cd00808">
    <property type="entry name" value="GluRS_core"/>
    <property type="match status" value="1"/>
</dbReference>
<dbReference type="PANTHER" id="PTHR43311">
    <property type="entry name" value="GLUTAMATE--TRNA LIGASE"/>
    <property type="match status" value="1"/>
</dbReference>
<dbReference type="GO" id="GO:0005524">
    <property type="term" value="F:ATP binding"/>
    <property type="evidence" value="ECO:0007669"/>
    <property type="project" value="UniProtKB-UniRule"/>
</dbReference>
<evidence type="ECO:0000256" key="5">
    <source>
        <dbReference type="ARBA" id="ARBA00022917"/>
    </source>
</evidence>
<evidence type="ECO:0000256" key="1">
    <source>
        <dbReference type="ARBA" id="ARBA00007894"/>
    </source>
</evidence>
<evidence type="ECO:0000313" key="11">
    <source>
        <dbReference type="Proteomes" id="UP000231056"/>
    </source>
</evidence>
<dbReference type="SUPFAM" id="SSF48163">
    <property type="entry name" value="An anticodon-binding domain of class I aminoacyl-tRNA synthetases"/>
    <property type="match status" value="1"/>
</dbReference>
<evidence type="ECO:0000256" key="6">
    <source>
        <dbReference type="ARBA" id="ARBA00023146"/>
    </source>
</evidence>
<organism evidence="10 11">
    <name type="scientific">Candidatus Roizmanbacteria bacterium CG11_big_fil_rev_8_21_14_0_20_36_8</name>
    <dbReference type="NCBI Taxonomy" id="1974856"/>
    <lineage>
        <taxon>Bacteria</taxon>
        <taxon>Candidatus Roizmaniibacteriota</taxon>
    </lineage>
</organism>
<evidence type="ECO:0000313" key="10">
    <source>
        <dbReference type="EMBL" id="PIQ73807.1"/>
    </source>
</evidence>
<evidence type="ECO:0000259" key="9">
    <source>
        <dbReference type="Pfam" id="PF19269"/>
    </source>
</evidence>
<evidence type="ECO:0000259" key="8">
    <source>
        <dbReference type="Pfam" id="PF00749"/>
    </source>
</evidence>
<dbReference type="InterPro" id="IPR049940">
    <property type="entry name" value="GluQ/Sye"/>
</dbReference>
<dbReference type="InterPro" id="IPR014729">
    <property type="entry name" value="Rossmann-like_a/b/a_fold"/>
</dbReference>
<comment type="function">
    <text evidence="7">Catalyzes the attachment of glutamate to tRNA(Glu) in a two-step reaction: glutamate is first activated by ATP to form Glu-AMP and then transferred to the acceptor end of tRNA(Glu).</text>
</comment>
<comment type="subunit">
    <text evidence="7">Monomer.</text>
</comment>
<dbReference type="PANTHER" id="PTHR43311:SF2">
    <property type="entry name" value="GLUTAMATE--TRNA LIGASE, MITOCHONDRIAL-RELATED"/>
    <property type="match status" value="1"/>
</dbReference>
<evidence type="ECO:0000256" key="7">
    <source>
        <dbReference type="HAMAP-Rule" id="MF_00022"/>
    </source>
</evidence>
<comment type="subcellular location">
    <subcellularLocation>
        <location evidence="7">Cytoplasm</location>
    </subcellularLocation>
</comment>
<comment type="caution">
    <text evidence="10">The sequence shown here is derived from an EMBL/GenBank/DDBJ whole genome shotgun (WGS) entry which is preliminary data.</text>
</comment>
<accession>A0A2M6IVG4</accession>
<feature type="domain" description="Glutamyl/glutaminyl-tRNA synthetase class Ib catalytic" evidence="8">
    <location>
        <begin position="2"/>
        <end position="318"/>
    </location>
</feature>
<dbReference type="InterPro" id="IPR020058">
    <property type="entry name" value="Glu/Gln-tRNA-synth_Ib_cat-dom"/>
</dbReference>
<keyword evidence="5 7" id="KW-0648">Protein biosynthesis</keyword>
<keyword evidence="3 7" id="KW-0547">Nucleotide-binding</keyword>
<dbReference type="Gene3D" id="1.10.10.350">
    <property type="match status" value="1"/>
</dbReference>
<dbReference type="GO" id="GO:0008270">
    <property type="term" value="F:zinc ion binding"/>
    <property type="evidence" value="ECO:0007669"/>
    <property type="project" value="InterPro"/>
</dbReference>
<evidence type="ECO:0000256" key="3">
    <source>
        <dbReference type="ARBA" id="ARBA00022741"/>
    </source>
</evidence>
<dbReference type="Proteomes" id="UP000231056">
    <property type="component" value="Unassembled WGS sequence"/>
</dbReference>
<dbReference type="Pfam" id="PF19269">
    <property type="entry name" value="Anticodon_2"/>
    <property type="match status" value="1"/>
</dbReference>
<comment type="catalytic activity">
    <reaction evidence="7">
        <text>tRNA(Glu) + L-glutamate + ATP = L-glutamyl-tRNA(Glu) + AMP + diphosphate</text>
        <dbReference type="Rhea" id="RHEA:23540"/>
        <dbReference type="Rhea" id="RHEA-COMP:9663"/>
        <dbReference type="Rhea" id="RHEA-COMP:9680"/>
        <dbReference type="ChEBI" id="CHEBI:29985"/>
        <dbReference type="ChEBI" id="CHEBI:30616"/>
        <dbReference type="ChEBI" id="CHEBI:33019"/>
        <dbReference type="ChEBI" id="CHEBI:78442"/>
        <dbReference type="ChEBI" id="CHEBI:78520"/>
        <dbReference type="ChEBI" id="CHEBI:456215"/>
        <dbReference type="EC" id="6.1.1.17"/>
    </reaction>
</comment>
<dbReference type="InterPro" id="IPR000924">
    <property type="entry name" value="Glu/Gln-tRNA-synth"/>
</dbReference>